<keyword evidence="3" id="KW-1185">Reference proteome</keyword>
<feature type="compositionally biased region" description="Basic and acidic residues" evidence="1">
    <location>
        <begin position="222"/>
        <end position="241"/>
    </location>
</feature>
<dbReference type="PANTHER" id="PTHR28122:SF1">
    <property type="entry name" value="E3 UBIQUITIN-PROTEIN LIGASE SUBSTRATE RECEPTOR MMS22"/>
    <property type="match status" value="1"/>
</dbReference>
<organism evidence="2 3">
    <name type="scientific">Calycina marina</name>
    <dbReference type="NCBI Taxonomy" id="1763456"/>
    <lineage>
        <taxon>Eukaryota</taxon>
        <taxon>Fungi</taxon>
        <taxon>Dikarya</taxon>
        <taxon>Ascomycota</taxon>
        <taxon>Pezizomycotina</taxon>
        <taxon>Leotiomycetes</taxon>
        <taxon>Helotiales</taxon>
        <taxon>Pezizellaceae</taxon>
        <taxon>Calycina</taxon>
    </lineage>
</organism>
<feature type="region of interest" description="Disordered" evidence="1">
    <location>
        <begin position="113"/>
        <end position="135"/>
    </location>
</feature>
<feature type="compositionally biased region" description="Basic and acidic residues" evidence="1">
    <location>
        <begin position="29"/>
        <end position="44"/>
    </location>
</feature>
<dbReference type="PANTHER" id="PTHR28122">
    <property type="entry name" value="E3 UBIQUITIN-PROTEIN LIGASE SUBSTRATE RECEPTOR MMS22"/>
    <property type="match status" value="1"/>
</dbReference>
<feature type="compositionally biased region" description="Polar residues" evidence="1">
    <location>
        <begin position="309"/>
        <end position="320"/>
    </location>
</feature>
<feature type="region of interest" description="Disordered" evidence="1">
    <location>
        <begin position="578"/>
        <end position="652"/>
    </location>
</feature>
<dbReference type="GO" id="GO:0035361">
    <property type="term" value="C:Cul8-RING ubiquitin ligase complex"/>
    <property type="evidence" value="ECO:0007669"/>
    <property type="project" value="TreeGrafter"/>
</dbReference>
<feature type="region of interest" description="Disordered" evidence="1">
    <location>
        <begin position="713"/>
        <end position="800"/>
    </location>
</feature>
<feature type="region of interest" description="Disordered" evidence="1">
    <location>
        <begin position="407"/>
        <end position="430"/>
    </location>
</feature>
<name>A0A9P8CGQ5_9HELO</name>
<feature type="region of interest" description="Disordered" evidence="1">
    <location>
        <begin position="1"/>
        <end position="44"/>
    </location>
</feature>
<feature type="non-terminal residue" evidence="2">
    <location>
        <position position="1522"/>
    </location>
</feature>
<feature type="region of interest" description="Disordered" evidence="1">
    <location>
        <begin position="220"/>
        <end position="374"/>
    </location>
</feature>
<feature type="compositionally biased region" description="Basic residues" evidence="1">
    <location>
        <begin position="622"/>
        <end position="637"/>
    </location>
</feature>
<dbReference type="Pfam" id="PF09462">
    <property type="entry name" value="Mus7"/>
    <property type="match status" value="1"/>
</dbReference>
<dbReference type="Proteomes" id="UP000887226">
    <property type="component" value="Unassembled WGS sequence"/>
</dbReference>
<proteinExistence type="predicted"/>
<evidence type="ECO:0000313" key="3">
    <source>
        <dbReference type="Proteomes" id="UP000887226"/>
    </source>
</evidence>
<evidence type="ECO:0000313" key="2">
    <source>
        <dbReference type="EMBL" id="KAG9246464.1"/>
    </source>
</evidence>
<feature type="compositionally biased region" description="Polar residues" evidence="1">
    <location>
        <begin position="336"/>
        <end position="348"/>
    </location>
</feature>
<evidence type="ECO:0000256" key="1">
    <source>
        <dbReference type="SAM" id="MobiDB-lite"/>
    </source>
</evidence>
<reference evidence="2" key="1">
    <citation type="journal article" date="2021" name="IMA Fungus">
        <title>Genomic characterization of three marine fungi, including Emericellopsis atlantica sp. nov. with signatures of a generalist lifestyle and marine biomass degradation.</title>
        <authorList>
            <person name="Hagestad O.C."/>
            <person name="Hou L."/>
            <person name="Andersen J.H."/>
            <person name="Hansen E.H."/>
            <person name="Altermark B."/>
            <person name="Li C."/>
            <person name="Kuhnert E."/>
            <person name="Cox R.J."/>
            <person name="Crous P.W."/>
            <person name="Spatafora J.W."/>
            <person name="Lail K."/>
            <person name="Amirebrahimi M."/>
            <person name="Lipzen A."/>
            <person name="Pangilinan J."/>
            <person name="Andreopoulos W."/>
            <person name="Hayes R.D."/>
            <person name="Ng V."/>
            <person name="Grigoriev I.V."/>
            <person name="Jackson S.A."/>
            <person name="Sutton T.D.S."/>
            <person name="Dobson A.D.W."/>
            <person name="Rama T."/>
        </authorList>
    </citation>
    <scope>NUCLEOTIDE SEQUENCE</scope>
    <source>
        <strain evidence="2">TRa3180A</strain>
    </source>
</reference>
<protein>
    <submittedName>
        <fullName evidence="2">Mus7/MMS22 family-domain-containing protein</fullName>
    </submittedName>
</protein>
<feature type="compositionally biased region" description="Basic and acidic residues" evidence="1">
    <location>
        <begin position="600"/>
        <end position="621"/>
    </location>
</feature>
<feature type="compositionally biased region" description="Polar residues" evidence="1">
    <location>
        <begin position="779"/>
        <end position="800"/>
    </location>
</feature>
<dbReference type="GO" id="GO:0031297">
    <property type="term" value="P:replication fork processing"/>
    <property type="evidence" value="ECO:0007669"/>
    <property type="project" value="InterPro"/>
</dbReference>
<feature type="compositionally biased region" description="Polar residues" evidence="1">
    <location>
        <begin position="279"/>
        <end position="288"/>
    </location>
</feature>
<dbReference type="OrthoDB" id="2386201at2759"/>
<comment type="caution">
    <text evidence="2">The sequence shown here is derived from an EMBL/GenBank/DDBJ whole genome shotgun (WGS) entry which is preliminary data.</text>
</comment>
<feature type="compositionally biased region" description="Polar residues" evidence="1">
    <location>
        <begin position="253"/>
        <end position="265"/>
    </location>
</feature>
<feature type="compositionally biased region" description="Polar residues" evidence="1">
    <location>
        <begin position="716"/>
        <end position="737"/>
    </location>
</feature>
<feature type="region of interest" description="Disordered" evidence="1">
    <location>
        <begin position="150"/>
        <end position="176"/>
    </location>
</feature>
<dbReference type="EMBL" id="MU253803">
    <property type="protein sequence ID" value="KAG9246464.1"/>
    <property type="molecule type" value="Genomic_DNA"/>
</dbReference>
<accession>A0A9P8CGQ5</accession>
<feature type="compositionally biased region" description="Polar residues" evidence="1">
    <location>
        <begin position="116"/>
        <end position="126"/>
    </location>
</feature>
<dbReference type="GO" id="GO:0000724">
    <property type="term" value="P:double-strand break repair via homologous recombination"/>
    <property type="evidence" value="ECO:0007669"/>
    <property type="project" value="TreeGrafter"/>
</dbReference>
<dbReference type="InterPro" id="IPR019021">
    <property type="entry name" value="Mms22"/>
</dbReference>
<dbReference type="GO" id="GO:0005634">
    <property type="term" value="C:nucleus"/>
    <property type="evidence" value="ECO:0007669"/>
    <property type="project" value="InterPro"/>
</dbReference>
<gene>
    <name evidence="2" type="ORF">BJ878DRAFT_456211</name>
</gene>
<feature type="compositionally biased region" description="Polar residues" evidence="1">
    <location>
        <begin position="750"/>
        <end position="764"/>
    </location>
</feature>
<feature type="compositionally biased region" description="Polar residues" evidence="1">
    <location>
        <begin position="363"/>
        <end position="372"/>
    </location>
</feature>
<sequence length="1522" mass="169690">MHYMASWKEKGVVPDSDEEEDSQQLDLEISNHPDGEDGSHIQEKETWEGADTAAHIDDIITPCSTSKAVNRYSETSVHHGIALEALAAVVDREGSAVTDAHFAASAGDIEVPGIQMDSTTGASTSKADMPPPDEISKSYVCISSPMMSPSSSVLSSQKTGNLEKARPNTAPESQAFEEEITYEHGRALRHRNANQIKPFTTEQYRHSAFMKAHGMAPIRLEQTPDEHGHRSKEKAQSKDDSQEPYSQGIDIDTQGSQQENIESTPSPQPIHRNSVPRGSGNTRETTGSESDDDELPDMDGLLSRRHKPSNPSKKTQTKKIYSTKVKFKKPKGLNFLSPNSVPEPTSESADVFDVPASPPITSPMPNSISGMTSKSARRSLSMSLSLPEAAVATSSIDELGLDFLTPATSPPKQLPSPILVDSESDSDDPFASELEADVQSAAVESSSEESVRFRNVKKKIRGVLPASHLRLDIPRKPSVPDQYARRFLSLSPESGLVRRGVAVPRVGLAGTPKESIDMVLMFSDESDASGEDQSRCSNVGPSHDASMDFQFGQHRIGFANEDDRIDTMLLTKRRVSTLTGGLPKKRRAASGAALASRQPRITDHLTKPEGHDSTKSSEGVRAKSRSHRLNRAVRRSKNPQPPRLSILDVTNGSTDGESNIPLFIKIATRSARSRRDQGRQTPSKKFIRLATREDTIDAQSVLQDWKDGKIKRRNISMRTARQAPSNIERQTKLQSPTKKARGRASKPAGSRTSTPRSLVISNPRQRPMNEFITIKDQASESATHTSRSLSESNAISGSSHSTRLLVTVPQAHIRSAQLETTVAEFANQCPTIVFKGRKKLLDGLYRNKQRPQAQKPNLPLSRFLADDEIVPSVEGEDVSTARRLSVRAFQKPLRLRKRVPRRLDVGASVFRQPSEPLILNHAAPIRKHIVGPQGKLLGLGKFGTKYPIQFDIHPLPLGVYFHSTTFIGSSHIFLNSPDPSTLKSPLSFKLGEMECRWCQWDENVSSEIGLCFDWILDQLFREPHRIDQLTKDDSLQTITFVVEYVQNHMVATSPPSQSEIMNRMKEVLEDFASRLDAEAGNALSPFIRVGVLCRCASLGLQLLLLSRTMPSQPAMSSMFEVLLLRFAEMCISALLENGMGDVRALYDKLQYISFRESGIDNTHRAAEAWVVIINTLRIAKIPRGSFWDLTNVLLLEKGAVDLTDAGQLEQLWYTVFSLLPLCEFNASGVLISGVRHSAQFDNWTVPQRILKSLFALYSSQSRQSPSFNDYCRTVLSRCLFLMMEWGWWKCGALIGTLFDFFASQNLANLRNEEVHSSPHFLDELSAEPSLRVEPEDRFFHIFLKIIALEIKHLRKTNDEKDLRNIIPRLLPNNNRQHPKEAAISERELAALRNRHDLLVTLYWAAPPNLRPSPTLIQTLVEPEISHSAACLINLRAWSQLSRFLAASPDTAESFGPLDSWRSSFLNNLPDQYSNEETNTRRQVERSTNNLYVQQELELVFPAFPRNILLIYHCLGYLSWPRN</sequence>